<evidence type="ECO:0000259" key="2">
    <source>
        <dbReference type="Pfam" id="PF00156"/>
    </source>
</evidence>
<dbReference type="InterPro" id="IPR000836">
    <property type="entry name" value="PRTase_dom"/>
</dbReference>
<accession>A0ABN9S8Q8</accession>
<dbReference type="InterPro" id="IPR050408">
    <property type="entry name" value="HGPRT"/>
</dbReference>
<protein>
    <recommendedName>
        <fullName evidence="2">Phosphoribosyltransferase domain-containing protein</fullName>
    </recommendedName>
</protein>
<feature type="domain" description="Phosphoribosyltransferase" evidence="2">
    <location>
        <begin position="160"/>
        <end position="314"/>
    </location>
</feature>
<dbReference type="Gene3D" id="3.40.50.2020">
    <property type="match status" value="1"/>
</dbReference>
<evidence type="ECO:0000313" key="3">
    <source>
        <dbReference type="EMBL" id="CAK0826088.1"/>
    </source>
</evidence>
<name>A0ABN9S8Q8_9DINO</name>
<dbReference type="PANTHER" id="PTHR43340">
    <property type="entry name" value="HYPOXANTHINE-GUANINE PHOSPHORIBOSYLTRANSFERASE"/>
    <property type="match status" value="1"/>
</dbReference>
<evidence type="ECO:0000256" key="1">
    <source>
        <dbReference type="SAM" id="MobiDB-lite"/>
    </source>
</evidence>
<gene>
    <name evidence="3" type="ORF">PCOR1329_LOCUS26045</name>
</gene>
<evidence type="ECO:0000313" key="4">
    <source>
        <dbReference type="Proteomes" id="UP001189429"/>
    </source>
</evidence>
<comment type="caution">
    <text evidence="3">The sequence shown here is derived from an EMBL/GenBank/DDBJ whole genome shotgun (WGS) entry which is preliminary data.</text>
</comment>
<feature type="region of interest" description="Disordered" evidence="1">
    <location>
        <begin position="1"/>
        <end position="25"/>
    </location>
</feature>
<dbReference type="Pfam" id="PF00156">
    <property type="entry name" value="Pribosyltran"/>
    <property type="match status" value="1"/>
</dbReference>
<proteinExistence type="predicted"/>
<organism evidence="3 4">
    <name type="scientific">Prorocentrum cordatum</name>
    <dbReference type="NCBI Taxonomy" id="2364126"/>
    <lineage>
        <taxon>Eukaryota</taxon>
        <taxon>Sar</taxon>
        <taxon>Alveolata</taxon>
        <taxon>Dinophyceae</taxon>
        <taxon>Prorocentrales</taxon>
        <taxon>Prorocentraceae</taxon>
        <taxon>Prorocentrum</taxon>
    </lineage>
</organism>
<dbReference type="CDD" id="cd06223">
    <property type="entry name" value="PRTases_typeI"/>
    <property type="match status" value="1"/>
</dbReference>
<dbReference type="SUPFAM" id="SSF53271">
    <property type="entry name" value="PRTase-like"/>
    <property type="match status" value="1"/>
</dbReference>
<reference evidence="3" key="1">
    <citation type="submission" date="2023-10" db="EMBL/GenBank/DDBJ databases">
        <authorList>
            <person name="Chen Y."/>
            <person name="Shah S."/>
            <person name="Dougan E. K."/>
            <person name="Thang M."/>
            <person name="Chan C."/>
        </authorList>
    </citation>
    <scope>NUCLEOTIDE SEQUENCE [LARGE SCALE GENOMIC DNA]</scope>
</reference>
<dbReference type="PANTHER" id="PTHR43340:SF1">
    <property type="entry name" value="HYPOXANTHINE PHOSPHORIBOSYLTRANSFERASE"/>
    <property type="match status" value="1"/>
</dbReference>
<sequence length="484" mass="53841">MAAQSEPMSPVGGAKRLSAAQGDAETPMPEWLCKAGSTKSLRDLLRSALPDKQSYIDGWIAALAAPAICVETIEDVKRLDEADIPGLPVPPLVKSTFRKLIDVEHSRAQEEQLILEATKARAQKFIAPLRDRNMQPPLAGSKYFQDLRSYRLVMTKEEIDAGVRIVSRRIETWCKGERIVLVAILKGAFMFLSDLCRTLTRPYSVFFVEASSYKAGRTQGGGVDINDISAEKFCDSTTHERSKVVLLDELLDNGKTMQEIKLYFMNKLAATHSENDFLTVCLFSKERPRDYPDADITGVPCLPDLWLVGYGLDDRGTKRGWTELFAIPKVKIVETIEKEEVDRLMSALDDDAVLRSPLVFGNMEFTYNNKMRFRLTGVDVRGGFDVHNSSSPVNVSSTDVGAKVSSKADITTALTGLAIVKGKYEQELKFAFIQENVNLVPEDSIFSGNNQEYARLRFRIRQHLASEARRFGVDGPGCVLPEAA</sequence>
<keyword evidence="4" id="KW-1185">Reference proteome</keyword>
<dbReference type="Proteomes" id="UP001189429">
    <property type="component" value="Unassembled WGS sequence"/>
</dbReference>
<dbReference type="EMBL" id="CAUYUJ010009191">
    <property type="protein sequence ID" value="CAK0826088.1"/>
    <property type="molecule type" value="Genomic_DNA"/>
</dbReference>
<dbReference type="InterPro" id="IPR029057">
    <property type="entry name" value="PRTase-like"/>
</dbReference>